<evidence type="ECO:0000313" key="2">
    <source>
        <dbReference type="Proteomes" id="UP001232148"/>
    </source>
</evidence>
<evidence type="ECO:0000313" key="1">
    <source>
        <dbReference type="EMBL" id="KAK2028754.1"/>
    </source>
</evidence>
<gene>
    <name evidence="1" type="ORF">LX32DRAFT_663656</name>
</gene>
<accession>A0AAD9M136</accession>
<dbReference type="Proteomes" id="UP001232148">
    <property type="component" value="Unassembled WGS sequence"/>
</dbReference>
<name>A0AAD9M136_9PEZI</name>
<reference evidence="1" key="1">
    <citation type="submission" date="2021-06" db="EMBL/GenBank/DDBJ databases">
        <title>Comparative genomics, transcriptomics and evolutionary studies reveal genomic signatures of adaptation to plant cell wall in hemibiotrophic fungi.</title>
        <authorList>
            <consortium name="DOE Joint Genome Institute"/>
            <person name="Baroncelli R."/>
            <person name="Diaz J.F."/>
            <person name="Benocci T."/>
            <person name="Peng M."/>
            <person name="Battaglia E."/>
            <person name="Haridas S."/>
            <person name="Andreopoulos W."/>
            <person name="Labutti K."/>
            <person name="Pangilinan J."/>
            <person name="Floch G.L."/>
            <person name="Makela M.R."/>
            <person name="Henrissat B."/>
            <person name="Grigoriev I.V."/>
            <person name="Crouch J.A."/>
            <person name="De Vries R.P."/>
            <person name="Sukno S.A."/>
            <person name="Thon M.R."/>
        </authorList>
    </citation>
    <scope>NUCLEOTIDE SEQUENCE</scope>
    <source>
        <strain evidence="1">MAFF235873</strain>
    </source>
</reference>
<keyword evidence="2" id="KW-1185">Reference proteome</keyword>
<comment type="caution">
    <text evidence="1">The sequence shown here is derived from an EMBL/GenBank/DDBJ whole genome shotgun (WGS) entry which is preliminary data.</text>
</comment>
<sequence>MAPGGVLLEMRLIPSRKCLHIRLSPPGTPGENRWWVCGIRGKESKDCKCLRPVLYKIQLAKLHDPGRRRSIRAPSGLQAFWTHMQWHPAYLAAVHKALSQDATRLKDLTLFIPGRQKTAADWEAYTRFLSCPLSAIPLSEFASAAVRNAADLTMDDWNIA</sequence>
<protein>
    <submittedName>
        <fullName evidence="1">Uncharacterized protein</fullName>
    </submittedName>
</protein>
<dbReference type="AlphaFoldDB" id="A0AAD9M136"/>
<organism evidence="1 2">
    <name type="scientific">Colletotrichum zoysiae</name>
    <dbReference type="NCBI Taxonomy" id="1216348"/>
    <lineage>
        <taxon>Eukaryota</taxon>
        <taxon>Fungi</taxon>
        <taxon>Dikarya</taxon>
        <taxon>Ascomycota</taxon>
        <taxon>Pezizomycotina</taxon>
        <taxon>Sordariomycetes</taxon>
        <taxon>Hypocreomycetidae</taxon>
        <taxon>Glomerellales</taxon>
        <taxon>Glomerellaceae</taxon>
        <taxon>Colletotrichum</taxon>
        <taxon>Colletotrichum graminicola species complex</taxon>
    </lineage>
</organism>
<dbReference type="EMBL" id="MU842873">
    <property type="protein sequence ID" value="KAK2028754.1"/>
    <property type="molecule type" value="Genomic_DNA"/>
</dbReference>
<proteinExistence type="predicted"/>